<proteinExistence type="inferred from homology"/>
<dbReference type="CDD" id="cd10148">
    <property type="entry name" value="CsoR-like_DUF156"/>
    <property type="match status" value="1"/>
</dbReference>
<dbReference type="Gene3D" id="1.20.58.1000">
    <property type="entry name" value="Metal-sensitive repressor, helix protomer"/>
    <property type="match status" value="1"/>
</dbReference>
<reference evidence="2 3" key="1">
    <citation type="submission" date="2020-10" db="EMBL/GenBank/DDBJ databases">
        <title>The genome sequence of Chitinilyticum litopenaei 4Y14.</title>
        <authorList>
            <person name="Liu Y."/>
        </authorList>
    </citation>
    <scope>NUCLEOTIDE SEQUENCE [LARGE SCALE GENOMIC DNA]</scope>
    <source>
        <strain evidence="2 3">4Y14</strain>
    </source>
</reference>
<dbReference type="PANTHER" id="PTHR33677:SF3">
    <property type="entry name" value="COPPER-SENSING TRANSCRIPTIONAL REPRESSOR RICR"/>
    <property type="match status" value="1"/>
</dbReference>
<dbReference type="EMBL" id="JADFUA010000002">
    <property type="protein sequence ID" value="MBE9608686.1"/>
    <property type="molecule type" value="Genomic_DNA"/>
</dbReference>
<dbReference type="PANTHER" id="PTHR33677">
    <property type="entry name" value="TRANSCRIPTIONAL REPRESSOR FRMR-RELATED"/>
    <property type="match status" value="1"/>
</dbReference>
<keyword evidence="3" id="KW-1185">Reference proteome</keyword>
<gene>
    <name evidence="2" type="ORF">INR99_04920</name>
</gene>
<accession>A0A8J7FLT2</accession>
<evidence type="ECO:0000313" key="3">
    <source>
        <dbReference type="Proteomes" id="UP000604481"/>
    </source>
</evidence>
<evidence type="ECO:0000313" key="2">
    <source>
        <dbReference type="EMBL" id="MBE9608686.1"/>
    </source>
</evidence>
<dbReference type="GO" id="GO:0046872">
    <property type="term" value="F:metal ion binding"/>
    <property type="evidence" value="ECO:0007669"/>
    <property type="project" value="InterPro"/>
</dbReference>
<dbReference type="AlphaFoldDB" id="A0A8J7FLT2"/>
<dbReference type="Proteomes" id="UP000604481">
    <property type="component" value="Unassembled WGS sequence"/>
</dbReference>
<protein>
    <submittedName>
        <fullName evidence="2">Metal-sensitive transcriptional regulator</fullName>
    </submittedName>
</protein>
<dbReference type="InterPro" id="IPR003735">
    <property type="entry name" value="Metal_Tscrpt_repr"/>
</dbReference>
<sequence length="94" mass="10291">MTSSAKTIRPNKDALIKRVNRINGQVSAVGRMIDEERYSIDILHQVTAARNALDALSLQLLEEHARVSVDAAIGSKKGDAAVEEVLKVVRQLVK</sequence>
<name>A0A8J7FLT2_9NEIS</name>
<dbReference type="RefSeq" id="WP_194115216.1">
    <property type="nucleotide sequence ID" value="NZ_JADFUA010000002.1"/>
</dbReference>
<dbReference type="GO" id="GO:0003677">
    <property type="term" value="F:DNA binding"/>
    <property type="evidence" value="ECO:0007669"/>
    <property type="project" value="InterPro"/>
</dbReference>
<evidence type="ECO:0000256" key="1">
    <source>
        <dbReference type="ARBA" id="ARBA00005260"/>
    </source>
</evidence>
<comment type="similarity">
    <text evidence="1">Belongs to the FrmR/RcnR family.</text>
</comment>
<dbReference type="Pfam" id="PF02583">
    <property type="entry name" value="Trns_repr_metal"/>
    <property type="match status" value="1"/>
</dbReference>
<dbReference type="GO" id="GO:0045892">
    <property type="term" value="P:negative regulation of DNA-templated transcription"/>
    <property type="evidence" value="ECO:0007669"/>
    <property type="project" value="UniProtKB-ARBA"/>
</dbReference>
<organism evidence="2 3">
    <name type="scientific">Chitinilyticum piscinae</name>
    <dbReference type="NCBI Taxonomy" id="2866724"/>
    <lineage>
        <taxon>Bacteria</taxon>
        <taxon>Pseudomonadati</taxon>
        <taxon>Pseudomonadota</taxon>
        <taxon>Betaproteobacteria</taxon>
        <taxon>Neisseriales</taxon>
        <taxon>Chitinibacteraceae</taxon>
        <taxon>Chitinilyticum</taxon>
    </lineage>
</organism>
<dbReference type="InterPro" id="IPR038390">
    <property type="entry name" value="Metal_Tscrpt_repr_sf"/>
</dbReference>
<comment type="caution">
    <text evidence="2">The sequence shown here is derived from an EMBL/GenBank/DDBJ whole genome shotgun (WGS) entry which is preliminary data.</text>
</comment>